<dbReference type="InterPro" id="IPR050750">
    <property type="entry name" value="C5-MTase"/>
</dbReference>
<dbReference type="InterPro" id="IPR029063">
    <property type="entry name" value="SAM-dependent_MTases_sf"/>
</dbReference>
<accession>A0A9P1CLJ0</accession>
<dbReference type="PANTHER" id="PTHR46098:SF1">
    <property type="entry name" value="TRNA (CYTOSINE(38)-C(5))-METHYLTRANSFERASE"/>
    <property type="match status" value="1"/>
</dbReference>
<feature type="region of interest" description="Disordered" evidence="5">
    <location>
        <begin position="118"/>
        <end position="138"/>
    </location>
</feature>
<reference evidence="7" key="2">
    <citation type="submission" date="2024-04" db="EMBL/GenBank/DDBJ databases">
        <authorList>
            <person name="Chen Y."/>
            <person name="Shah S."/>
            <person name="Dougan E. K."/>
            <person name="Thang M."/>
            <person name="Chan C."/>
        </authorList>
    </citation>
    <scope>NUCLEOTIDE SEQUENCE [LARGE SCALE GENOMIC DNA]</scope>
</reference>
<feature type="active site" evidence="4">
    <location>
        <position position="1145"/>
    </location>
</feature>
<keyword evidence="3 4" id="KW-0949">S-adenosyl-L-methionine</keyword>
<comment type="caution">
    <text evidence="6">The sequence shown here is derived from an EMBL/GenBank/DDBJ whole genome shotgun (WGS) entry which is preliminary data.</text>
</comment>
<dbReference type="PROSITE" id="PS51679">
    <property type="entry name" value="SAM_MT_C5"/>
    <property type="match status" value="1"/>
</dbReference>
<comment type="similarity">
    <text evidence="4">Belongs to the class I-like SAM-binding methyltransferase superfamily. C5-methyltransferase family.</text>
</comment>
<evidence type="ECO:0000256" key="2">
    <source>
        <dbReference type="ARBA" id="ARBA00022679"/>
    </source>
</evidence>
<evidence type="ECO:0000256" key="3">
    <source>
        <dbReference type="ARBA" id="ARBA00022691"/>
    </source>
</evidence>
<feature type="compositionally biased region" description="Low complexity" evidence="5">
    <location>
        <begin position="994"/>
        <end position="1016"/>
    </location>
</feature>
<keyword evidence="9" id="KW-1185">Reference proteome</keyword>
<dbReference type="SUPFAM" id="SSF53335">
    <property type="entry name" value="S-adenosyl-L-methionine-dependent methyltransferases"/>
    <property type="match status" value="1"/>
</dbReference>
<name>A0A9P1CLJ0_9DINO</name>
<organism evidence="6">
    <name type="scientific">Cladocopium goreaui</name>
    <dbReference type="NCBI Taxonomy" id="2562237"/>
    <lineage>
        <taxon>Eukaryota</taxon>
        <taxon>Sar</taxon>
        <taxon>Alveolata</taxon>
        <taxon>Dinophyceae</taxon>
        <taxon>Suessiales</taxon>
        <taxon>Symbiodiniaceae</taxon>
        <taxon>Cladocopium</taxon>
    </lineage>
</organism>
<dbReference type="InterPro" id="IPR001525">
    <property type="entry name" value="C5_MeTfrase"/>
</dbReference>
<keyword evidence="2 4" id="KW-0808">Transferase</keyword>
<feature type="region of interest" description="Disordered" evidence="5">
    <location>
        <begin position="1942"/>
        <end position="1973"/>
    </location>
</feature>
<feature type="region of interest" description="Disordered" evidence="5">
    <location>
        <begin position="1451"/>
        <end position="1489"/>
    </location>
</feature>
<proteinExistence type="inferred from homology"/>
<dbReference type="GO" id="GO:0032259">
    <property type="term" value="P:methylation"/>
    <property type="evidence" value="ECO:0007669"/>
    <property type="project" value="UniProtKB-KW"/>
</dbReference>
<feature type="region of interest" description="Disordered" evidence="5">
    <location>
        <begin position="711"/>
        <end position="735"/>
    </location>
</feature>
<dbReference type="EMBL" id="CAMXCT030001871">
    <property type="protein sequence ID" value="CAL4781077.1"/>
    <property type="molecule type" value="Genomic_DNA"/>
</dbReference>
<gene>
    <name evidence="6" type="ORF">C1SCF055_LOCUS20480</name>
</gene>
<dbReference type="Proteomes" id="UP001152797">
    <property type="component" value="Unassembled WGS sequence"/>
</dbReference>
<reference evidence="6" key="1">
    <citation type="submission" date="2022-10" db="EMBL/GenBank/DDBJ databases">
        <authorList>
            <person name="Chen Y."/>
            <person name="Dougan E. K."/>
            <person name="Chan C."/>
            <person name="Rhodes N."/>
            <person name="Thang M."/>
        </authorList>
    </citation>
    <scope>NUCLEOTIDE SEQUENCE</scope>
</reference>
<dbReference type="GO" id="GO:0008168">
    <property type="term" value="F:methyltransferase activity"/>
    <property type="evidence" value="ECO:0007669"/>
    <property type="project" value="UniProtKB-KW"/>
</dbReference>
<evidence type="ECO:0000256" key="4">
    <source>
        <dbReference type="PROSITE-ProRule" id="PRU01016"/>
    </source>
</evidence>
<evidence type="ECO:0000313" key="8">
    <source>
        <dbReference type="EMBL" id="CAL4781077.1"/>
    </source>
</evidence>
<sequence>MGDSRDKLKHLVPGKLVTEHTQTCKRGVHKCSLCAVQQSWSLYKKPWLRVLLVDGESKLGCSLCAKAGLEGPWANFEQLPTSVLKKHNLERHEKSKGHMTASQDDLCRAPSDEAFKSSLQGMTQGQSARQGGGSSDKKTQVRYALSEAVCARNRTLLAESRCISLMRDERKGNLLVRFRAVLPDLTTISGALGLQPVTGSAESIAEATAEIMQHFCQPMRQPPRQAKESEQPVDSELLRKIQDRVTMVASDAAASELLAGDLERGRRRAATDFQSKFTNCKIVGRDAAHASTRLLKRPFLALEPVKSLTNEWIHGSESFAQKVHHSHILSQWWAKAVQCTEDSDLTGNLCTSMSAAKHRFSSYLNPLSRIIRNLQAAFNVCGRVQAMRGAEATWATKLCQNFSSFKAALLAMITDAAAISNDYTRECDREDIDVADLNLRASHFVLSARSLFVDRKVLTLPTFTKQFLDRRIPVTILQDGFALDIQEWVSLVEEVVVHEFPSWHLAAAFQVFHLSDCVRGRDCSADVLRNLERLAQVYSVPFEALKQEYARLLPIAAALKKQAGLSNREAWREALQRTSSRKGAQGRKYEATALIQVMAAYQCWTAATSGVEQQFSKLKRSPVELSNASVDTDRRLAIVMGDGQARSPAVQPEVIKAARRIYASLLSSGRSRPRTKPRFDCGVKGKEKTGSFADWNRTRKKALLEAVQKCETPPRKPSELLTESSQKERNFQRKQGLKRKAEALADGCLLPDEVTQEVQEEALRLTKANRQGLSGPAWCCSKMEGGKAQAVSQSLTAHGVATRTQDLRQAKLFVVSNFVRVQRKVRFMAALSGSVLMSASALLGAGGVKLTFHPGQEIQVAIFVTDTFKAEEPGMTVLLREACARGWQAVRAEDLKGRGRKPSLHLRGAGEAIWFQQNQGQVFYCHRIFALAHGNLSQQDGKLPCEDSSCLRTILQQGRITDRSFDFMNRLARGLAQDLPQPVLQPDITEGSQGKKPAGDSGKSSPSSGKAPPLKSHGPKRTLQKKVVVVSKEVLRSQLERVNALASNWLTRLGRHKASKKQRVIHTASDCSGHGSDLIAYRLLGLQSQVQPVMMSEVSRQKVLLHQAVAQECGWNYDDHQVIDMFLRKEESMKTADVYVAGYPCPSYSKLGKRQGASDQRGLLTLKGLEYVALCRPKVVVLEQVKAILEKKHSQIWNYILKILNKLDYVFDHQVLSTQDFAIPQSRSRVYILAVAKEICAGTVKLPEKRSEKVDLHHFIQKDKSGSEVLQLPRYEELLGSKMWRKGYILDVGSSEKFQAAMTNCAPCLTHTRLGQGGYYIPKLRRRLLLEEAGALQGVPKKVVRAMQRAAEEHKLPARTVDASLGDAMSINVLASVLMKGLTHSRLVQFSAQEDHWRLVANGPDAATLSDRLFDGTAEMNELAERVKKGEEEAVVKKELQTKKAVACEERKKSAAAISAKPESTGPKASKKTSSSAATQSATAAATPDPTNAGYYALVEADLQTILQEFPGIDQEMPLPLSKSELDGSKTGVQEPFDLESARHAHGIHRVFRCSISLFWVQILASPTPGIPMSRRRVLDMGEFYFPNGKPAFMTGRMVELLADKPALSAKPQNLQMLSPEEIVHSLVASCAHAVRRKDELSEDQWKEWKAQWRAVLLSVPASFVETQDPLQGHNVWVEAFNRRQAVKQEHESMSRTAMQIAVEIDQFKTMCESLPSCKSKLQPAQLVQELHTLGLLSVQGGRKEDDSDGRITVNLVTQALAVKQGILSSARAVELLLELEQLYGTRSPFHQMSRLHVLSTKPSTNQMRDWVLESLHDGLAYDVLQIVLDHFFEVLLPKSGMAEGDRALLKEKLSAHEVYRQHSGDGDCTWMARLKKSGIDCFHLLEDLTYTKKYDNGLRQATRSGGAPEAVLEHEQVKEQVNQFLATLKDEEVEVKALAAGAAANAADPDQAEDELQEVRKPPSQHSEGSEKYWKAVGNQTVRTYCSLHVQPKTLDGIISLVSQSGLKDFQGEGGVSCVLTHLDLDALGESMGPGQRPLLRKRFVPDQSALRILLHGSMIARNGQRKGDECMVPSEGELVFVHCGMERSSKEAEALFRPAAARKDQAIEAEMKDVLLVFSDTSIRDRKQRVRGAYTSRSTACLFSGAPVSTMVPEKPYTDFSGHNLGDVFGTISALQAEDLWKEKEEVLTTGRCVSPTDAAMNKAKEASSESVFSAALLPCSFYRSFLKAHSVKAVLDLSTSQGELAKACVAERVSYLGLTLSDSHSTHMKLKKPTLSSL</sequence>
<evidence type="ECO:0000313" key="6">
    <source>
        <dbReference type="EMBL" id="CAI3993765.1"/>
    </source>
</evidence>
<keyword evidence="1 4" id="KW-0489">Methyltransferase</keyword>
<dbReference type="Gene3D" id="3.40.50.150">
    <property type="entry name" value="Vaccinia Virus protein VP39"/>
    <property type="match status" value="1"/>
</dbReference>
<dbReference type="Pfam" id="PF00145">
    <property type="entry name" value="DNA_methylase"/>
    <property type="match status" value="1"/>
</dbReference>
<dbReference type="PANTHER" id="PTHR46098">
    <property type="entry name" value="TRNA (CYTOSINE(38)-C(5))-METHYLTRANSFERASE"/>
    <property type="match status" value="1"/>
</dbReference>
<protein>
    <submittedName>
        <fullName evidence="8">Type II methyltransferase M.Bsp6I (M.Bsp6I) (Cytosine-specific methyltransferase Bsp6I) (Modification methylase Bsp6I)</fullName>
    </submittedName>
</protein>
<evidence type="ECO:0000256" key="5">
    <source>
        <dbReference type="SAM" id="MobiDB-lite"/>
    </source>
</evidence>
<dbReference type="EMBL" id="CAMXCT010001871">
    <property type="protein sequence ID" value="CAI3993765.1"/>
    <property type="molecule type" value="Genomic_DNA"/>
</dbReference>
<feature type="compositionally biased region" description="Low complexity" evidence="5">
    <location>
        <begin position="1464"/>
        <end position="1489"/>
    </location>
</feature>
<dbReference type="EMBL" id="CAMXCT020001871">
    <property type="protein sequence ID" value="CAL1147140.1"/>
    <property type="molecule type" value="Genomic_DNA"/>
</dbReference>
<feature type="region of interest" description="Disordered" evidence="5">
    <location>
        <begin position="979"/>
        <end position="1022"/>
    </location>
</feature>
<evidence type="ECO:0000256" key="1">
    <source>
        <dbReference type="ARBA" id="ARBA00022603"/>
    </source>
</evidence>
<evidence type="ECO:0000313" key="7">
    <source>
        <dbReference type="EMBL" id="CAL1147140.1"/>
    </source>
</evidence>
<evidence type="ECO:0000313" key="9">
    <source>
        <dbReference type="Proteomes" id="UP001152797"/>
    </source>
</evidence>